<dbReference type="PANTHER" id="PTHR35091:SF2">
    <property type="entry name" value="FLAGELLAR PROTEIN FLIL"/>
    <property type="match status" value="1"/>
</dbReference>
<dbReference type="EMBL" id="JAVDVX010000001">
    <property type="protein sequence ID" value="MDR7088479.1"/>
    <property type="molecule type" value="Genomic_DNA"/>
</dbReference>
<feature type="compositionally biased region" description="Basic and acidic residues" evidence="11">
    <location>
        <begin position="147"/>
        <end position="183"/>
    </location>
</feature>
<evidence type="ECO:0000256" key="10">
    <source>
        <dbReference type="RuleBase" id="RU364125"/>
    </source>
</evidence>
<comment type="similarity">
    <text evidence="3 10">Belongs to the FliL family.</text>
</comment>
<accession>A0ABU1UTH8</accession>
<keyword evidence="4" id="KW-1003">Cell membrane</keyword>
<evidence type="ECO:0000256" key="2">
    <source>
        <dbReference type="ARBA" id="ARBA00004162"/>
    </source>
</evidence>
<reference evidence="12 13" key="1">
    <citation type="submission" date="2023-07" db="EMBL/GenBank/DDBJ databases">
        <title>Sorghum-associated microbial communities from plants grown in Nebraska, USA.</title>
        <authorList>
            <person name="Schachtman D."/>
        </authorList>
    </citation>
    <scope>NUCLEOTIDE SEQUENCE [LARGE SCALE GENOMIC DNA]</scope>
    <source>
        <strain evidence="12 13">BE190</strain>
    </source>
</reference>
<keyword evidence="12" id="KW-0969">Cilium</keyword>
<evidence type="ECO:0000256" key="11">
    <source>
        <dbReference type="SAM" id="MobiDB-lite"/>
    </source>
</evidence>
<evidence type="ECO:0000256" key="6">
    <source>
        <dbReference type="ARBA" id="ARBA00022692"/>
    </source>
</evidence>
<dbReference type="Pfam" id="PF03748">
    <property type="entry name" value="FliL"/>
    <property type="match status" value="1"/>
</dbReference>
<gene>
    <name evidence="12" type="ORF">J2X05_000482</name>
</gene>
<organism evidence="12 13">
    <name type="scientific">Cellvibrio fibrivorans</name>
    <dbReference type="NCBI Taxonomy" id="126350"/>
    <lineage>
        <taxon>Bacteria</taxon>
        <taxon>Pseudomonadati</taxon>
        <taxon>Pseudomonadota</taxon>
        <taxon>Gammaproteobacteria</taxon>
        <taxon>Cellvibrionales</taxon>
        <taxon>Cellvibrionaceae</taxon>
        <taxon>Cellvibrio</taxon>
    </lineage>
</organism>
<keyword evidence="6" id="KW-0812">Transmembrane</keyword>
<evidence type="ECO:0000313" key="12">
    <source>
        <dbReference type="EMBL" id="MDR7088479.1"/>
    </source>
</evidence>
<evidence type="ECO:0000256" key="5">
    <source>
        <dbReference type="ARBA" id="ARBA00022500"/>
    </source>
</evidence>
<evidence type="ECO:0000256" key="4">
    <source>
        <dbReference type="ARBA" id="ARBA00022475"/>
    </source>
</evidence>
<keyword evidence="7 10" id="KW-0283">Flagellar rotation</keyword>
<keyword evidence="5 10" id="KW-0145">Chemotaxis</keyword>
<evidence type="ECO:0000256" key="1">
    <source>
        <dbReference type="ARBA" id="ARBA00002254"/>
    </source>
</evidence>
<comment type="function">
    <text evidence="1 10">Controls the rotational direction of flagella during chemotaxis.</text>
</comment>
<evidence type="ECO:0000256" key="9">
    <source>
        <dbReference type="ARBA" id="ARBA00023136"/>
    </source>
</evidence>
<evidence type="ECO:0000256" key="7">
    <source>
        <dbReference type="ARBA" id="ARBA00022779"/>
    </source>
</evidence>
<dbReference type="Proteomes" id="UP001253595">
    <property type="component" value="Unassembled WGS sequence"/>
</dbReference>
<comment type="caution">
    <text evidence="12">The sequence shown here is derived from an EMBL/GenBank/DDBJ whole genome shotgun (WGS) entry which is preliminary data.</text>
</comment>
<name>A0ABU1UTH8_9GAMM</name>
<evidence type="ECO:0000313" key="13">
    <source>
        <dbReference type="Proteomes" id="UP001253595"/>
    </source>
</evidence>
<keyword evidence="8" id="KW-1133">Transmembrane helix</keyword>
<keyword evidence="13" id="KW-1185">Reference proteome</keyword>
<evidence type="ECO:0000256" key="3">
    <source>
        <dbReference type="ARBA" id="ARBA00008281"/>
    </source>
</evidence>
<feature type="region of interest" description="Disordered" evidence="11">
    <location>
        <begin position="147"/>
        <end position="202"/>
    </location>
</feature>
<dbReference type="PANTHER" id="PTHR35091">
    <property type="entry name" value="FLAGELLAR PROTEIN FLIL"/>
    <property type="match status" value="1"/>
</dbReference>
<dbReference type="InterPro" id="IPR005503">
    <property type="entry name" value="FliL"/>
</dbReference>
<evidence type="ECO:0000256" key="8">
    <source>
        <dbReference type="ARBA" id="ARBA00022989"/>
    </source>
</evidence>
<keyword evidence="10" id="KW-0997">Cell inner membrane</keyword>
<protein>
    <recommendedName>
        <fullName evidence="10">Flagellar protein FliL</fullName>
    </recommendedName>
</protein>
<comment type="subcellular location">
    <subcellularLocation>
        <location evidence="10">Cell inner membrane</location>
    </subcellularLocation>
    <subcellularLocation>
        <location evidence="2">Cell membrane</location>
        <topology evidence="2">Single-pass membrane protein</topology>
    </subcellularLocation>
</comment>
<proteinExistence type="inferred from homology"/>
<keyword evidence="12" id="KW-0282">Flagellum</keyword>
<sequence length="214" mass="22887">MLWGSAIIASVGAQSSAQVQMFGANMKVAVKYCVAILGWVSALPTLASGGGPAVAEGVNYIPLEPALVVNYGGPGKARFIKAELSIRTETGEDATEVMHHLPLIRDRLVSILSAQTEEAISTAEGKEYLRVYALAEINKALLKVEGHDPDEHDAKHSADKKKDAAKKIAKHDDEKEPEHKMEDATASAAPSLDSIKPVKGPASDLFFNNFVVQK</sequence>
<keyword evidence="12" id="KW-0966">Cell projection</keyword>
<keyword evidence="9 10" id="KW-0472">Membrane</keyword>